<dbReference type="InterPro" id="IPR036849">
    <property type="entry name" value="Enolase-like_C_sf"/>
</dbReference>
<dbReference type="SUPFAM" id="SSF54826">
    <property type="entry name" value="Enolase N-terminal domain-like"/>
    <property type="match status" value="1"/>
</dbReference>
<evidence type="ECO:0000313" key="7">
    <source>
        <dbReference type="EMBL" id="RZC76755.1"/>
    </source>
</evidence>
<dbReference type="EC" id="4.2.1.11" evidence="3"/>
<evidence type="ECO:0000256" key="2">
    <source>
        <dbReference type="ARBA" id="ARBA00009604"/>
    </source>
</evidence>
<dbReference type="SUPFAM" id="SSF51604">
    <property type="entry name" value="Enolase C-terminal domain-like"/>
    <property type="match status" value="1"/>
</dbReference>
<evidence type="ECO:0000256" key="1">
    <source>
        <dbReference type="ARBA" id="ARBA00005031"/>
    </source>
</evidence>
<protein>
    <recommendedName>
        <fullName evidence="3">phosphopyruvate hydratase</fullName>
        <ecNumber evidence="3">4.2.1.11</ecNumber>
    </recommendedName>
</protein>
<dbReference type="InterPro" id="IPR020810">
    <property type="entry name" value="Enolase_C"/>
</dbReference>
<evidence type="ECO:0000259" key="6">
    <source>
        <dbReference type="SMART" id="SM01192"/>
    </source>
</evidence>
<evidence type="ECO:0000256" key="3">
    <source>
        <dbReference type="ARBA" id="ARBA00012058"/>
    </source>
</evidence>
<dbReference type="GO" id="GO:0000287">
    <property type="term" value="F:magnesium ion binding"/>
    <property type="evidence" value="ECO:0007669"/>
    <property type="project" value="InterPro"/>
</dbReference>
<dbReference type="GO" id="GO:0004634">
    <property type="term" value="F:phosphopyruvate hydratase activity"/>
    <property type="evidence" value="ECO:0007669"/>
    <property type="project" value="UniProtKB-EC"/>
</dbReference>
<dbReference type="InterPro" id="IPR000941">
    <property type="entry name" value="Enolase"/>
</dbReference>
<dbReference type="Proteomes" id="UP000316621">
    <property type="component" value="Chromosome 9"/>
</dbReference>
<accession>A0A4Y7KXV0</accession>
<feature type="domain" description="Enolase C-terminal TIM barrel" evidence="6">
    <location>
        <begin position="31"/>
        <end position="195"/>
    </location>
</feature>
<dbReference type="SMART" id="SM01192">
    <property type="entry name" value="Enolase_C"/>
    <property type="match status" value="1"/>
</dbReference>
<keyword evidence="8" id="KW-1185">Reference proteome</keyword>
<keyword evidence="5" id="KW-0456">Lyase</keyword>
<organism evidence="7 8">
    <name type="scientific">Papaver somniferum</name>
    <name type="common">Opium poppy</name>
    <dbReference type="NCBI Taxonomy" id="3469"/>
    <lineage>
        <taxon>Eukaryota</taxon>
        <taxon>Viridiplantae</taxon>
        <taxon>Streptophyta</taxon>
        <taxon>Embryophyta</taxon>
        <taxon>Tracheophyta</taxon>
        <taxon>Spermatophyta</taxon>
        <taxon>Magnoliopsida</taxon>
        <taxon>Ranunculales</taxon>
        <taxon>Papaveraceae</taxon>
        <taxon>Papaveroideae</taxon>
        <taxon>Papaver</taxon>
    </lineage>
</organism>
<dbReference type="EMBL" id="CM010723">
    <property type="protein sequence ID" value="RZC76755.1"/>
    <property type="molecule type" value="Genomic_DNA"/>
</dbReference>
<dbReference type="Gramene" id="RZC76755">
    <property type="protein sequence ID" value="RZC76755"/>
    <property type="gene ID" value="C5167_000940"/>
</dbReference>
<dbReference type="GO" id="GO:0000015">
    <property type="term" value="C:phosphopyruvate hydratase complex"/>
    <property type="evidence" value="ECO:0007669"/>
    <property type="project" value="InterPro"/>
</dbReference>
<dbReference type="Pfam" id="PF00113">
    <property type="entry name" value="Enolase_C"/>
    <property type="match status" value="2"/>
</dbReference>
<evidence type="ECO:0000313" key="8">
    <source>
        <dbReference type="Proteomes" id="UP000316621"/>
    </source>
</evidence>
<name>A0A4Y7KXV0_PAPSO</name>
<dbReference type="STRING" id="3469.A0A4Y7KXV0"/>
<dbReference type="GO" id="GO:0006096">
    <property type="term" value="P:glycolytic process"/>
    <property type="evidence" value="ECO:0007669"/>
    <property type="project" value="UniProtKB-UniPathway"/>
</dbReference>
<reference evidence="7 8" key="1">
    <citation type="journal article" date="2018" name="Science">
        <title>The opium poppy genome and morphinan production.</title>
        <authorList>
            <person name="Guo L."/>
            <person name="Winzer T."/>
            <person name="Yang X."/>
            <person name="Li Y."/>
            <person name="Ning Z."/>
            <person name="He Z."/>
            <person name="Teodor R."/>
            <person name="Lu Y."/>
            <person name="Bowser T.A."/>
            <person name="Graham I.A."/>
            <person name="Ye K."/>
        </authorList>
    </citation>
    <scope>NUCLEOTIDE SEQUENCE [LARGE SCALE GENOMIC DNA]</scope>
    <source>
        <strain evidence="8">cv. HN1</strain>
        <tissue evidence="7">Leaves</tissue>
    </source>
</reference>
<keyword evidence="4" id="KW-0324">Glycolysis</keyword>
<comment type="pathway">
    <text evidence="1">Carbohydrate degradation; glycolysis; pyruvate from D-glyceraldehyde 3-phosphate: step 4/5.</text>
</comment>
<dbReference type="InterPro" id="IPR029017">
    <property type="entry name" value="Enolase-like_N"/>
</dbReference>
<evidence type="ECO:0000256" key="4">
    <source>
        <dbReference type="ARBA" id="ARBA00023152"/>
    </source>
</evidence>
<dbReference type="PANTHER" id="PTHR11902">
    <property type="entry name" value="ENOLASE"/>
    <property type="match status" value="1"/>
</dbReference>
<dbReference type="PRINTS" id="PR00148">
    <property type="entry name" value="ENOLASE"/>
</dbReference>
<dbReference type="UniPathway" id="UPA00109">
    <property type="reaction ID" value="UER00187"/>
</dbReference>
<dbReference type="AlphaFoldDB" id="A0A4Y7KXV0"/>
<gene>
    <name evidence="7" type="ORF">C5167_000940</name>
</gene>
<evidence type="ECO:0000256" key="5">
    <source>
        <dbReference type="ARBA" id="ARBA00023239"/>
    </source>
</evidence>
<proteinExistence type="inferred from homology"/>
<dbReference type="PANTHER" id="PTHR11902:SF56">
    <property type="entry name" value="CYTOSOLIC ENOLASE 3"/>
    <property type="match status" value="1"/>
</dbReference>
<dbReference type="Gene3D" id="3.20.20.120">
    <property type="entry name" value="Enolase-like C-terminal domain"/>
    <property type="match status" value="2"/>
</dbReference>
<comment type="similarity">
    <text evidence="2">Belongs to the enolase family.</text>
</comment>
<sequence>MVTIRTILEKGVCRAVTNTNEKVAEALVSTNPTLPSQIDQAMIDLEKTENEAIIIGKYGRNGCNVDEAGGFALNMPSFTKGSNLVKEPIDRGDYSDRIKIAMDVAATDFCVGCWSLGDDLLMSNLKRTEKAIDEITCNMLVLKVNQIGTVTEIIEAVKLAKNANWGVVTSQRCGETEYSFIVEADLSVVLPTSQIT</sequence>